<name>A0ACC1T778_9APHY</name>
<sequence>MFPVVTIAIKMAPVKNGKLLFASIPTEYPEPGKHTVYDDSEVIDLHHVPLKGGILIKVIALSIDPYLRNRMKKSDDTKHFPPPFILGEPLENVGVGRVLRSEHTHLKPGQHVYGMLPFQEYTIKSNTQGFRVIENKERLPWTVYTGVLGLAGQTAWYGWKEYASPKKGETAFVTSGAGAVGSFVIQLAKQAGMKVIACAGSDDKVEYMRSLGADVPFNYKTQSTADILEREGPIDIYWDNVGGEIFDPALQNAAHFARFIECGAISDFSPQAGHVTISRLLTISNQEIKLYGFLVTSLSQKYEEAFYREVTPLIAQGRIKYSEDVTEGLAYAGHALKAIQMGANKVVPIPAWGHARPLTGLVARIAHARPIIITYFVPKYLYHRVDTELSRSFEPVESSLRARIRLVGVASEEDNHIETPSFYNNVMEAFSRLLKEEPVTSLNTDLPTEVVRPPTAAILDLFAYSVSNYIRKTGNTNVTLYAFIPCAAFAVYNYIQPVKHLIEQGDLRQQLDDIARETGKSLGDVCKELFIQTSGQVVNLPGLPPLYDYENFPQEVRCRELREGPVFTYPAGVRFVPSMTRPTVARHRRPVIDLCLDVRHLVSCDNLIVSAPQCFEAQAGAQSLVDWLAKTSRRLYSIGPLLPLETSHAADQEKKLSADAVKIDEFMNNTLRSRGSRSMVFMSFGSLFWPVDPSKLYTFIDVMLDRRIPFILSHGARGASMPDDLRQRVHDAGLGLLTSWAPQQTILSHPVTAWFVTHCGLNSAIESISAGVPMVCWPFRAEQPLNTTHMTETLDIAYELFEVRTGPHASKPAYRTGRPPVGTLEALRAETNDVFEKAFGEDGERKRANTMKLRQATLEAWSEKGPSRLAIECLVDDLHTGL</sequence>
<dbReference type="EMBL" id="JANHOG010000379">
    <property type="protein sequence ID" value="KAJ3554962.1"/>
    <property type="molecule type" value="Genomic_DNA"/>
</dbReference>
<protein>
    <submittedName>
        <fullName evidence="1">Uncharacterized protein</fullName>
    </submittedName>
</protein>
<reference evidence="1" key="1">
    <citation type="submission" date="2022-07" db="EMBL/GenBank/DDBJ databases">
        <title>Genome Sequence of Phlebia brevispora.</title>
        <authorList>
            <person name="Buettner E."/>
        </authorList>
    </citation>
    <scope>NUCLEOTIDE SEQUENCE</scope>
    <source>
        <strain evidence="1">MPL23</strain>
    </source>
</reference>
<accession>A0ACC1T778</accession>
<evidence type="ECO:0000313" key="1">
    <source>
        <dbReference type="EMBL" id="KAJ3554962.1"/>
    </source>
</evidence>
<organism evidence="1 2">
    <name type="scientific">Phlebia brevispora</name>
    <dbReference type="NCBI Taxonomy" id="194682"/>
    <lineage>
        <taxon>Eukaryota</taxon>
        <taxon>Fungi</taxon>
        <taxon>Dikarya</taxon>
        <taxon>Basidiomycota</taxon>
        <taxon>Agaricomycotina</taxon>
        <taxon>Agaricomycetes</taxon>
        <taxon>Polyporales</taxon>
        <taxon>Meruliaceae</taxon>
        <taxon>Phlebia</taxon>
    </lineage>
</organism>
<keyword evidence="2" id="KW-1185">Reference proteome</keyword>
<dbReference type="Proteomes" id="UP001148662">
    <property type="component" value="Unassembled WGS sequence"/>
</dbReference>
<proteinExistence type="predicted"/>
<evidence type="ECO:0000313" key="2">
    <source>
        <dbReference type="Proteomes" id="UP001148662"/>
    </source>
</evidence>
<comment type="caution">
    <text evidence="1">The sequence shown here is derived from an EMBL/GenBank/DDBJ whole genome shotgun (WGS) entry which is preliminary data.</text>
</comment>
<gene>
    <name evidence="1" type="ORF">NM688_g2830</name>
</gene>